<evidence type="ECO:0000313" key="3">
    <source>
        <dbReference type="Proteomes" id="UP000298429"/>
    </source>
</evidence>
<organism evidence="2 3">
    <name type="scientific">Leptospira barantonii</name>
    <dbReference type="NCBI Taxonomy" id="2023184"/>
    <lineage>
        <taxon>Bacteria</taxon>
        <taxon>Pseudomonadati</taxon>
        <taxon>Spirochaetota</taxon>
        <taxon>Spirochaetia</taxon>
        <taxon>Leptospirales</taxon>
        <taxon>Leptospiraceae</taxon>
        <taxon>Leptospira</taxon>
    </lineage>
</organism>
<gene>
    <name evidence="2" type="ORF">EHQ76_05455</name>
</gene>
<dbReference type="InterPro" id="IPR006860">
    <property type="entry name" value="FecR"/>
</dbReference>
<feature type="domain" description="FecR protein" evidence="1">
    <location>
        <begin position="64"/>
        <end position="164"/>
    </location>
</feature>
<name>A0A5F2BS45_9LEPT</name>
<evidence type="ECO:0000313" key="2">
    <source>
        <dbReference type="EMBL" id="TGM07040.1"/>
    </source>
</evidence>
<evidence type="ECO:0000259" key="1">
    <source>
        <dbReference type="Pfam" id="PF04773"/>
    </source>
</evidence>
<accession>A0A5F2BS45</accession>
<dbReference type="Proteomes" id="UP000298429">
    <property type="component" value="Unassembled WGS sequence"/>
</dbReference>
<reference evidence="2 3" key="1">
    <citation type="journal article" date="2019" name="PLoS Negl. Trop. Dis.">
        <title>Revisiting the worldwide diversity of Leptospira species in the environment.</title>
        <authorList>
            <person name="Vincent A.T."/>
            <person name="Schiettekatte O."/>
            <person name="Bourhy P."/>
            <person name="Veyrier F.J."/>
            <person name="Picardeau M."/>
        </authorList>
    </citation>
    <scope>NUCLEOTIDE SEQUENCE [LARGE SCALE GENOMIC DNA]</scope>
    <source>
        <strain evidence="2 3">201702444</strain>
    </source>
</reference>
<dbReference type="Pfam" id="PF04773">
    <property type="entry name" value="FecR"/>
    <property type="match status" value="1"/>
</dbReference>
<comment type="caution">
    <text evidence="2">The sequence shown here is derived from an EMBL/GenBank/DDBJ whole genome shotgun (WGS) entry which is preliminary data.</text>
</comment>
<dbReference type="EMBL" id="RQGN01000029">
    <property type="protein sequence ID" value="TGM07040.1"/>
    <property type="molecule type" value="Genomic_DNA"/>
</dbReference>
<protein>
    <recommendedName>
        <fullName evidence="1">FecR protein domain-containing protein</fullName>
    </recommendedName>
</protein>
<sequence length="371" mass="40482">MNRLRIFCVVVFLFSFVHCSKGKESSNVEKKGSSFSSIPTFIIGSVEINQKASKSGDIVEGDQTIRIGSGSLADIQIRGFQSQITFRAKTQTELNLYSRVKDDKRTLIVFLKKGDLLFSVKKLQKDESVLIFTPSMKAMVVGTQFKIVVKEDATTNIKVADGSVDVRPSDPTLELLLNSEETDSKTKEKINAAFGQGQVLESGKETTVTNGKIKEALKDPELLKLLESPELKNIKTPTEPAENAELKKQLAALESKLPESIAVGEIKTSQGLAGNTLKDLQKESSEIVSVSDNNQKTGQELKKEIDSALKENNSVLLSTMGKVLGKGAETLVLKNGQNVTGIVYQTGSNYTVKTPQGELQFSETQVSGLRF</sequence>
<proteinExistence type="predicted"/>
<dbReference type="OrthoDB" id="369729at2"/>
<dbReference type="Gene3D" id="2.60.120.1440">
    <property type="match status" value="1"/>
</dbReference>
<dbReference type="PANTHER" id="PTHR38731:SF1">
    <property type="entry name" value="FECR PROTEIN DOMAIN-CONTAINING PROTEIN"/>
    <property type="match status" value="1"/>
</dbReference>
<dbReference type="AlphaFoldDB" id="A0A5F2BS45"/>
<dbReference type="PANTHER" id="PTHR38731">
    <property type="entry name" value="LIPL45-RELATED LIPOPROTEIN-RELATED"/>
    <property type="match status" value="1"/>
</dbReference>
<dbReference type="RefSeq" id="WP_135670098.1">
    <property type="nucleotide sequence ID" value="NZ_RQGN01000029.1"/>
</dbReference>